<keyword evidence="1" id="KW-0479">Metal-binding</keyword>
<evidence type="ECO:0000313" key="5">
    <source>
        <dbReference type="EMBL" id="VAW85235.1"/>
    </source>
</evidence>
<dbReference type="Gene3D" id="3.20.20.140">
    <property type="entry name" value="Metal-dependent hydrolases"/>
    <property type="match status" value="1"/>
</dbReference>
<dbReference type="Gene3D" id="2.30.40.10">
    <property type="entry name" value="Urease, subunit C, domain 1"/>
    <property type="match status" value="1"/>
</dbReference>
<dbReference type="SUPFAM" id="SSF51556">
    <property type="entry name" value="Metallo-dependent hydrolases"/>
    <property type="match status" value="1"/>
</dbReference>
<feature type="domain" description="Amidohydrolase-related" evidence="4">
    <location>
        <begin position="61"/>
        <end position="408"/>
    </location>
</feature>
<dbReference type="CDD" id="cd01298">
    <property type="entry name" value="ATZ_TRZ_like"/>
    <property type="match status" value="1"/>
</dbReference>
<dbReference type="EMBL" id="UOFQ01000020">
    <property type="protein sequence ID" value="VAW85235.1"/>
    <property type="molecule type" value="Genomic_DNA"/>
</dbReference>
<dbReference type="AlphaFoldDB" id="A0A3B0YW25"/>
<reference evidence="5" key="1">
    <citation type="submission" date="2018-06" db="EMBL/GenBank/DDBJ databases">
        <authorList>
            <person name="Zhirakovskaya E."/>
        </authorList>
    </citation>
    <scope>NUCLEOTIDE SEQUENCE</scope>
</reference>
<accession>A0A3B0YW25</accession>
<protein>
    <submittedName>
        <fullName evidence="5">S-adenosylhomocysteine deaminase Methylthioadenosine deaminase</fullName>
        <ecNumber evidence="5">3.5.4.28</ecNumber>
    </submittedName>
</protein>
<sequence>MKQIDTLIHARWVIPVEPANIVLEDHSLAIDDGRIIAILPAAEARQQYRGKNELTLDEQALIPGLVNTHTHAAMSLFRGLADDMPLMEWLNDHIWPAEGKWASGDFVHDGSRLAIAEMIRGGTTCFSDMYFFPDEVAHVASHSGMRAAIGLIMIDFPTAWATGPDEYLSKGLKVHDDYRHDPLISTTFAPHAPYTVSDEPLKRLQMYAEELDVPLHIHLHETAHEVNDAVQQSGKRPLERLEALGLLTPHLIAVHMTQLTDGEIESIATAGAHVVHCPESNLKLASGFCPLHKLHQAGVNVALGTDGAASNNDLDMFGEMRTAALLAKAVGQDASAIPAATALQMATLNGARALGLDKEIGSLTVGKAADVVAIDLSELESQPLYHPISQIVYATNRDKVSHVWVNGRHLLKERALTTLDENHILEKTRQWRQKIVESDQQ</sequence>
<keyword evidence="2 5" id="KW-0378">Hydrolase</keyword>
<dbReference type="InterPro" id="IPR032466">
    <property type="entry name" value="Metal_Hydrolase"/>
</dbReference>
<dbReference type="PANTHER" id="PTHR43794:SF11">
    <property type="entry name" value="AMIDOHYDROLASE-RELATED DOMAIN-CONTAINING PROTEIN"/>
    <property type="match status" value="1"/>
</dbReference>
<dbReference type="InterPro" id="IPR011059">
    <property type="entry name" value="Metal-dep_hydrolase_composite"/>
</dbReference>
<name>A0A3B0YW25_9ZZZZ</name>
<dbReference type="SUPFAM" id="SSF51338">
    <property type="entry name" value="Composite domain of metallo-dependent hydrolases"/>
    <property type="match status" value="1"/>
</dbReference>
<keyword evidence="3" id="KW-0862">Zinc</keyword>
<dbReference type="Pfam" id="PF01979">
    <property type="entry name" value="Amidohydro_1"/>
    <property type="match status" value="1"/>
</dbReference>
<dbReference type="FunFam" id="3.20.20.140:FF:000014">
    <property type="entry name" value="5-methylthioadenosine/S-adenosylhomocysteine deaminase"/>
    <property type="match status" value="1"/>
</dbReference>
<dbReference type="InterPro" id="IPR023512">
    <property type="entry name" value="Deaminase_MtaD/DadD"/>
</dbReference>
<dbReference type="NCBIfam" id="NF006549">
    <property type="entry name" value="PRK09045.1"/>
    <property type="match status" value="1"/>
</dbReference>
<evidence type="ECO:0000256" key="3">
    <source>
        <dbReference type="ARBA" id="ARBA00022833"/>
    </source>
</evidence>
<dbReference type="PANTHER" id="PTHR43794">
    <property type="entry name" value="AMINOHYDROLASE SSNA-RELATED"/>
    <property type="match status" value="1"/>
</dbReference>
<dbReference type="EC" id="3.5.4.28" evidence="5"/>
<dbReference type="HAMAP" id="MF_01281">
    <property type="entry name" value="MTA_SAH_deamin"/>
    <property type="match status" value="1"/>
</dbReference>
<evidence type="ECO:0000256" key="2">
    <source>
        <dbReference type="ARBA" id="ARBA00022801"/>
    </source>
</evidence>
<dbReference type="GO" id="GO:0050270">
    <property type="term" value="F:S-adenosylhomocysteine deaminase activity"/>
    <property type="evidence" value="ECO:0007669"/>
    <property type="project" value="UniProtKB-EC"/>
</dbReference>
<evidence type="ECO:0000256" key="1">
    <source>
        <dbReference type="ARBA" id="ARBA00022723"/>
    </source>
</evidence>
<evidence type="ECO:0000259" key="4">
    <source>
        <dbReference type="Pfam" id="PF01979"/>
    </source>
</evidence>
<dbReference type="InterPro" id="IPR006680">
    <property type="entry name" value="Amidohydro-rel"/>
</dbReference>
<organism evidence="5">
    <name type="scientific">hydrothermal vent metagenome</name>
    <dbReference type="NCBI Taxonomy" id="652676"/>
    <lineage>
        <taxon>unclassified sequences</taxon>
        <taxon>metagenomes</taxon>
        <taxon>ecological metagenomes</taxon>
    </lineage>
</organism>
<dbReference type="InterPro" id="IPR050287">
    <property type="entry name" value="MTA/SAH_deaminase"/>
</dbReference>
<gene>
    <name evidence="5" type="ORF">MNBD_GAMMA17-1305</name>
</gene>
<proteinExistence type="inferred from homology"/>
<dbReference type="GO" id="GO:0046872">
    <property type="term" value="F:metal ion binding"/>
    <property type="evidence" value="ECO:0007669"/>
    <property type="project" value="UniProtKB-KW"/>
</dbReference>